<evidence type="ECO:0000313" key="1">
    <source>
        <dbReference type="EMBL" id="QSX09075.1"/>
    </source>
</evidence>
<dbReference type="AlphaFoldDB" id="A0A974XHY5"/>
<dbReference type="Proteomes" id="UP000663499">
    <property type="component" value="Chromosome"/>
</dbReference>
<organism evidence="1 2">
    <name type="scientific">Alkalibacter rhizosphaerae</name>
    <dbReference type="NCBI Taxonomy" id="2815577"/>
    <lineage>
        <taxon>Bacteria</taxon>
        <taxon>Bacillati</taxon>
        <taxon>Bacillota</taxon>
        <taxon>Clostridia</taxon>
        <taxon>Eubacteriales</taxon>
        <taxon>Eubacteriaceae</taxon>
        <taxon>Alkalibacter</taxon>
    </lineage>
</organism>
<keyword evidence="2" id="KW-1185">Reference proteome</keyword>
<dbReference type="RefSeq" id="WP_207300414.1">
    <property type="nucleotide sequence ID" value="NZ_CP071444.1"/>
</dbReference>
<proteinExistence type="predicted"/>
<name>A0A974XHY5_9FIRM</name>
<protein>
    <submittedName>
        <fullName evidence="1">Uncharacterized protein</fullName>
    </submittedName>
</protein>
<gene>
    <name evidence="1" type="ORF">J0B03_03125</name>
</gene>
<sequence>MDELRVYVETGKELGLDEIKEFMERNGLEDQAGVLKGTSYEEGLKNRCYFDLAEKIRFAKMQRESLRDTGAYNRHIAKSLREMNRALVILFELGVGRDEVEPVLKQYLEFTGSVQTKEAWEDYDALKVYPMFLEFDRANDAGRYRED</sequence>
<accession>A0A974XHY5</accession>
<evidence type="ECO:0000313" key="2">
    <source>
        <dbReference type="Proteomes" id="UP000663499"/>
    </source>
</evidence>
<dbReference type="KEGG" id="alka:J0B03_03125"/>
<dbReference type="EMBL" id="CP071444">
    <property type="protein sequence ID" value="QSX09075.1"/>
    <property type="molecule type" value="Genomic_DNA"/>
</dbReference>
<reference evidence="1" key="1">
    <citation type="submission" date="2021-03" db="EMBL/GenBank/DDBJ databases">
        <title>Alkalibacter marinus sp. nov., isolated from tidal flat sediment.</title>
        <authorList>
            <person name="Namirimu T."/>
            <person name="Yang J.-A."/>
            <person name="Yang S.-H."/>
            <person name="Kim Y.-J."/>
            <person name="Kwon K.K."/>
        </authorList>
    </citation>
    <scope>NUCLEOTIDE SEQUENCE</scope>
    <source>
        <strain evidence="1">ES005</strain>
    </source>
</reference>